<protein>
    <recommendedName>
        <fullName evidence="2">PiggyBac transposable element-derived protein domain-containing protein</fullName>
    </recommendedName>
</protein>
<feature type="domain" description="PiggyBac transposable element-derived protein" evidence="2">
    <location>
        <begin position="125"/>
        <end position="484"/>
    </location>
</feature>
<dbReference type="VEuPathDB" id="VectorBase:LOC119160944"/>
<gene>
    <name evidence="3" type="ORF">HPB51_011044</name>
</gene>
<feature type="compositionally biased region" description="Basic and acidic residues" evidence="1">
    <location>
        <begin position="29"/>
        <end position="38"/>
    </location>
</feature>
<feature type="region of interest" description="Disordered" evidence="1">
    <location>
        <begin position="1"/>
        <end position="95"/>
    </location>
</feature>
<dbReference type="Proteomes" id="UP000821866">
    <property type="component" value="Chromosome 2"/>
</dbReference>
<dbReference type="EMBL" id="JABSTU010000004">
    <property type="protein sequence ID" value="KAH8033353.1"/>
    <property type="molecule type" value="Genomic_DNA"/>
</dbReference>
<feature type="compositionally biased region" description="Basic and acidic residues" evidence="1">
    <location>
        <begin position="1"/>
        <end position="17"/>
    </location>
</feature>
<name>A0A9J6EFZ7_RHIMP</name>
<dbReference type="Pfam" id="PF13843">
    <property type="entry name" value="DDE_Tnp_1_7"/>
    <property type="match status" value="1"/>
</dbReference>
<keyword evidence="4" id="KW-1185">Reference proteome</keyword>
<dbReference type="PANTHER" id="PTHR47272:SF2">
    <property type="entry name" value="PIGGYBAC TRANSPOSABLE ELEMENT-DERIVED PROTEIN 3-LIKE"/>
    <property type="match status" value="1"/>
</dbReference>
<dbReference type="AlphaFoldDB" id="A0A9J6EFZ7"/>
<evidence type="ECO:0000256" key="1">
    <source>
        <dbReference type="SAM" id="MobiDB-lite"/>
    </source>
</evidence>
<evidence type="ECO:0000259" key="2">
    <source>
        <dbReference type="Pfam" id="PF13843"/>
    </source>
</evidence>
<sequence>MEDRLLWIRDRQSETRGSRRHNRSSNEGLSDKEAERVLEAIASNDTSDIELSDDEVDDPSFVVGDAAPLPQCSDDVSSEEEEEQNSSSTRSRDATWRRGVSFDSAISDVGCAPDTSPDVRQHWRPSDYFRQYLSDAAFETMQEKTAVAFHLKTGKILNSSCSEMQNFLGATLMMSCLGYPQMRLYWARGTRVPAIANVLTRDRFFTLRSNFKVVNDLDYTEQDQKNDRLWKVRPILNEVQAACRNLPRPPSVCIDEQIIPFTGVTTLKQYVPGKPHPTGLKNFVIASPSGLVLDFDIYQGKTFLKIGNSPDLGLGPNVVQVFAKTLPSGTSLFFDRYFTTLPLIEQLGKLNLRGTGTIMKNRVPKTANLEDDKCLSKRGRGTSSQTVNVSTGTCLVKWLDNKVITFASNHVGEEPFGQCSRWSKKEKVYQDVPRPAVVEEYNRNMGGVDMSDRMLSLYPTTQRTKKWTVRTIIFICDLAAVNSWLQYKEDSALLHVPKKNILGLLEFKMSLAHYLLSKTRCSEESGDYEPPCKVLKAKVVPLPPEPKRTTKADHMPELVNQGSSSRCRNPGCSQRTKFRCTTCNIFLCITTARNCYKQFHTK</sequence>
<evidence type="ECO:0000313" key="4">
    <source>
        <dbReference type="Proteomes" id="UP000821866"/>
    </source>
</evidence>
<proteinExistence type="predicted"/>
<dbReference type="InterPro" id="IPR029526">
    <property type="entry name" value="PGBD"/>
</dbReference>
<comment type="caution">
    <text evidence="3">The sequence shown here is derived from an EMBL/GenBank/DDBJ whole genome shotgun (WGS) entry which is preliminary data.</text>
</comment>
<dbReference type="PANTHER" id="PTHR47272">
    <property type="entry name" value="DDE_TNP_1_7 DOMAIN-CONTAINING PROTEIN"/>
    <property type="match status" value="1"/>
</dbReference>
<reference evidence="3" key="2">
    <citation type="submission" date="2021-09" db="EMBL/GenBank/DDBJ databases">
        <authorList>
            <person name="Jia N."/>
            <person name="Wang J."/>
            <person name="Shi W."/>
            <person name="Du L."/>
            <person name="Sun Y."/>
            <person name="Zhan W."/>
            <person name="Jiang J."/>
            <person name="Wang Q."/>
            <person name="Zhang B."/>
            <person name="Ji P."/>
            <person name="Sakyi L.B."/>
            <person name="Cui X."/>
            <person name="Yuan T."/>
            <person name="Jiang B."/>
            <person name="Yang W."/>
            <person name="Lam T.T.-Y."/>
            <person name="Chang Q."/>
            <person name="Ding S."/>
            <person name="Wang X."/>
            <person name="Zhu J."/>
            <person name="Ruan X."/>
            <person name="Zhao L."/>
            <person name="Wei J."/>
            <person name="Que T."/>
            <person name="Du C."/>
            <person name="Cheng J."/>
            <person name="Dai P."/>
            <person name="Han X."/>
            <person name="Huang E."/>
            <person name="Gao Y."/>
            <person name="Liu J."/>
            <person name="Shao H."/>
            <person name="Ye R."/>
            <person name="Li L."/>
            <person name="Wei W."/>
            <person name="Wang X."/>
            <person name="Wang C."/>
            <person name="Huo Q."/>
            <person name="Li W."/>
            <person name="Guo W."/>
            <person name="Chen H."/>
            <person name="Chen S."/>
            <person name="Zhou L."/>
            <person name="Zhou L."/>
            <person name="Ni X."/>
            <person name="Tian J."/>
            <person name="Zhou Y."/>
            <person name="Sheng Y."/>
            <person name="Liu T."/>
            <person name="Pan Y."/>
            <person name="Xia L."/>
            <person name="Li J."/>
            <person name="Zhao F."/>
            <person name="Cao W."/>
        </authorList>
    </citation>
    <scope>NUCLEOTIDE SEQUENCE</scope>
    <source>
        <strain evidence="3">Rmic-2018</strain>
        <tissue evidence="3">Larvae</tissue>
    </source>
</reference>
<reference evidence="3" key="1">
    <citation type="journal article" date="2020" name="Cell">
        <title>Large-Scale Comparative Analyses of Tick Genomes Elucidate Their Genetic Diversity and Vector Capacities.</title>
        <authorList>
            <consortium name="Tick Genome and Microbiome Consortium (TIGMIC)"/>
            <person name="Jia N."/>
            <person name="Wang J."/>
            <person name="Shi W."/>
            <person name="Du L."/>
            <person name="Sun Y."/>
            <person name="Zhan W."/>
            <person name="Jiang J.F."/>
            <person name="Wang Q."/>
            <person name="Zhang B."/>
            <person name="Ji P."/>
            <person name="Bell-Sakyi L."/>
            <person name="Cui X.M."/>
            <person name="Yuan T.T."/>
            <person name="Jiang B.G."/>
            <person name="Yang W.F."/>
            <person name="Lam T.T."/>
            <person name="Chang Q.C."/>
            <person name="Ding S.J."/>
            <person name="Wang X.J."/>
            <person name="Zhu J.G."/>
            <person name="Ruan X.D."/>
            <person name="Zhao L."/>
            <person name="Wei J.T."/>
            <person name="Ye R.Z."/>
            <person name="Que T.C."/>
            <person name="Du C.H."/>
            <person name="Zhou Y.H."/>
            <person name="Cheng J.X."/>
            <person name="Dai P.F."/>
            <person name="Guo W.B."/>
            <person name="Han X.H."/>
            <person name="Huang E.J."/>
            <person name="Li L.F."/>
            <person name="Wei W."/>
            <person name="Gao Y.C."/>
            <person name="Liu J.Z."/>
            <person name="Shao H.Z."/>
            <person name="Wang X."/>
            <person name="Wang C.C."/>
            <person name="Yang T.C."/>
            <person name="Huo Q.B."/>
            <person name="Li W."/>
            <person name="Chen H.Y."/>
            <person name="Chen S.E."/>
            <person name="Zhou L.G."/>
            <person name="Ni X.B."/>
            <person name="Tian J.H."/>
            <person name="Sheng Y."/>
            <person name="Liu T."/>
            <person name="Pan Y.S."/>
            <person name="Xia L.Y."/>
            <person name="Li J."/>
            <person name="Zhao F."/>
            <person name="Cao W.C."/>
        </authorList>
    </citation>
    <scope>NUCLEOTIDE SEQUENCE</scope>
    <source>
        <strain evidence="3">Rmic-2018</strain>
    </source>
</reference>
<evidence type="ECO:0000313" key="3">
    <source>
        <dbReference type="EMBL" id="KAH8033353.1"/>
    </source>
</evidence>
<organism evidence="3 4">
    <name type="scientific">Rhipicephalus microplus</name>
    <name type="common">Cattle tick</name>
    <name type="synonym">Boophilus microplus</name>
    <dbReference type="NCBI Taxonomy" id="6941"/>
    <lineage>
        <taxon>Eukaryota</taxon>
        <taxon>Metazoa</taxon>
        <taxon>Ecdysozoa</taxon>
        <taxon>Arthropoda</taxon>
        <taxon>Chelicerata</taxon>
        <taxon>Arachnida</taxon>
        <taxon>Acari</taxon>
        <taxon>Parasitiformes</taxon>
        <taxon>Ixodida</taxon>
        <taxon>Ixodoidea</taxon>
        <taxon>Ixodidae</taxon>
        <taxon>Rhipicephalinae</taxon>
        <taxon>Rhipicephalus</taxon>
        <taxon>Boophilus</taxon>
    </lineage>
</organism>
<accession>A0A9J6EFZ7</accession>
<feature type="compositionally biased region" description="Acidic residues" evidence="1">
    <location>
        <begin position="47"/>
        <end position="58"/>
    </location>
</feature>